<dbReference type="CDD" id="cd00056">
    <property type="entry name" value="ENDO3c"/>
    <property type="match status" value="1"/>
</dbReference>
<dbReference type="AlphaFoldDB" id="A0A8R2H4M8"/>
<dbReference type="InterPro" id="IPR003265">
    <property type="entry name" value="HhH-GPD_domain"/>
</dbReference>
<dbReference type="SUPFAM" id="SSF48150">
    <property type="entry name" value="DNA-glycosylase"/>
    <property type="match status" value="1"/>
</dbReference>
<evidence type="ECO:0000256" key="5">
    <source>
        <dbReference type="ARBA" id="ARBA00022801"/>
    </source>
</evidence>
<feature type="domain" description="HhH-GPD" evidence="13">
    <location>
        <begin position="138"/>
        <end position="312"/>
    </location>
</feature>
<accession>A0A8R2H4M8</accession>
<evidence type="ECO:0000256" key="3">
    <source>
        <dbReference type="ARBA" id="ARBA00012720"/>
    </source>
</evidence>
<name>A0A8R2H4M8_ACYPI</name>
<dbReference type="Pfam" id="PF00730">
    <property type="entry name" value="HhH-GPD"/>
    <property type="match status" value="1"/>
</dbReference>
<dbReference type="CTD" id="4968"/>
<evidence type="ECO:0000256" key="6">
    <source>
        <dbReference type="ARBA" id="ARBA00023204"/>
    </source>
</evidence>
<organism evidence="14 15">
    <name type="scientific">Acyrthosiphon pisum</name>
    <name type="common">Pea aphid</name>
    <dbReference type="NCBI Taxonomy" id="7029"/>
    <lineage>
        <taxon>Eukaryota</taxon>
        <taxon>Metazoa</taxon>
        <taxon>Ecdysozoa</taxon>
        <taxon>Arthropoda</taxon>
        <taxon>Hexapoda</taxon>
        <taxon>Insecta</taxon>
        <taxon>Pterygota</taxon>
        <taxon>Neoptera</taxon>
        <taxon>Paraneoptera</taxon>
        <taxon>Hemiptera</taxon>
        <taxon>Sternorrhyncha</taxon>
        <taxon>Aphidomorpha</taxon>
        <taxon>Aphidoidea</taxon>
        <taxon>Aphididae</taxon>
        <taxon>Macrosiphini</taxon>
        <taxon>Acyrthosiphon</taxon>
    </lineage>
</organism>
<comment type="subcellular location">
    <subcellularLocation>
        <location evidence="1">Nucleus</location>
    </subcellularLocation>
</comment>
<dbReference type="InterPro" id="IPR011257">
    <property type="entry name" value="DNA_glycosylase"/>
</dbReference>
<dbReference type="OrthoDB" id="238681at2759"/>
<dbReference type="PANTHER" id="PTHR10242">
    <property type="entry name" value="8-OXOGUANINE DNA GLYCOSYLASE"/>
    <property type="match status" value="1"/>
</dbReference>
<dbReference type="SUPFAM" id="SSF55945">
    <property type="entry name" value="TATA-box binding protein-like"/>
    <property type="match status" value="1"/>
</dbReference>
<sequence length="334" mass="38878">MPIDKKLSSNHYPYYWSLFKKKMKKVLCSRDQVNLKCVLLGGQSFRWKETDPDEYSGVFAGGFWVLKQNDDHIAYKRVPATDLDEKMLSNYLRMDEPLDAYYKEWSICDPIFKKSAERFKGIRMLKQEPVENILSFICSSNNNITRISSMVEKMCTLYGKKIDGTNYYAFPSIETLIGQEVEDDLKAAKFGYRAKFIRQTAEKMFELGSNIWIDKLRNMNYDSAKKELMLLPGVGPKVADCICLMSLEHLEAVPVDTHVFQIARDNYLPHLKKYKTVTQPVYNEIGDCFRKIFKKNAGWAHTVLFLDDLKNFKQLEKHDDSSNGKPVAKRKKKY</sequence>
<evidence type="ECO:0000313" key="14">
    <source>
        <dbReference type="EnsemblMetazoa" id="XP_016657374.1"/>
    </source>
</evidence>
<dbReference type="FunFam" id="1.10.1670.10:FF:000005">
    <property type="entry name" value="N-glycosylase/DNA lyase OGG1"/>
    <property type="match status" value="1"/>
</dbReference>
<reference evidence="15" key="1">
    <citation type="submission" date="2010-06" db="EMBL/GenBank/DDBJ databases">
        <authorList>
            <person name="Jiang H."/>
            <person name="Abraham K."/>
            <person name="Ali S."/>
            <person name="Alsbrooks S.L."/>
            <person name="Anim B.N."/>
            <person name="Anosike U.S."/>
            <person name="Attaway T."/>
            <person name="Bandaranaike D.P."/>
            <person name="Battles P.K."/>
            <person name="Bell S.N."/>
            <person name="Bell A.V."/>
            <person name="Beltran B."/>
            <person name="Bickham C."/>
            <person name="Bustamante Y."/>
            <person name="Caleb T."/>
            <person name="Canada A."/>
            <person name="Cardenas V."/>
            <person name="Carter K."/>
            <person name="Chacko J."/>
            <person name="Chandrabose M.N."/>
            <person name="Chavez D."/>
            <person name="Chavez A."/>
            <person name="Chen L."/>
            <person name="Chu H.-S."/>
            <person name="Claassen K.J."/>
            <person name="Cockrell R."/>
            <person name="Collins M."/>
            <person name="Cooper J.A."/>
            <person name="Cree A."/>
            <person name="Curry S.M."/>
            <person name="Da Y."/>
            <person name="Dao M.D."/>
            <person name="Das B."/>
            <person name="Davila M.-L."/>
            <person name="Davy-Carroll L."/>
            <person name="Denson S."/>
            <person name="Dinh H."/>
            <person name="Ebong V.E."/>
            <person name="Edwards J.R."/>
            <person name="Egan A."/>
            <person name="El-Daye J."/>
            <person name="Escobedo L."/>
            <person name="Fernandez S."/>
            <person name="Fernando P.R."/>
            <person name="Flagg N."/>
            <person name="Forbes L.D."/>
            <person name="Fowler R.G."/>
            <person name="Fu Q."/>
            <person name="Gabisi R.A."/>
            <person name="Ganer J."/>
            <person name="Garbino Pronczuk A."/>
            <person name="Garcia R.M."/>
            <person name="Garner T."/>
            <person name="Garrett T.E."/>
            <person name="Gonzalez D.A."/>
            <person name="Hamid H."/>
            <person name="Hawkins E.S."/>
            <person name="Hirani K."/>
            <person name="Hogues M.E."/>
            <person name="Hollins B."/>
            <person name="Hsiao C.-H."/>
            <person name="Jabil R."/>
            <person name="James M.L."/>
            <person name="Jhangiani S.N."/>
            <person name="Johnson B."/>
            <person name="Johnson Q."/>
            <person name="Joshi V."/>
            <person name="Kalu J.B."/>
            <person name="Kam C."/>
            <person name="Kashfia A."/>
            <person name="Keebler J."/>
            <person name="Kisamo H."/>
            <person name="Kovar C.L."/>
            <person name="Lago L.A."/>
            <person name="Lai C.-Y."/>
            <person name="Laidlaw J."/>
            <person name="Lara F."/>
            <person name="Le T.-K."/>
            <person name="Lee S.L."/>
            <person name="Legall F.H."/>
            <person name="Lemon S.J."/>
            <person name="Lewis L.R."/>
            <person name="Li B."/>
            <person name="Liu Y."/>
            <person name="Liu Y.-S."/>
            <person name="Lopez J."/>
            <person name="Lozado R.J."/>
            <person name="Lu J."/>
            <person name="Madu R.C."/>
            <person name="Maheshwari M."/>
            <person name="Maheshwari R."/>
            <person name="Malloy K."/>
            <person name="Martinez E."/>
            <person name="Mathew T."/>
            <person name="Mercado I.C."/>
            <person name="Mercado C."/>
            <person name="Meyer B."/>
            <person name="Montgomery K."/>
            <person name="Morgan M.B."/>
            <person name="Munidasa M."/>
            <person name="Nazareth L.V."/>
            <person name="Nelson J."/>
            <person name="Ng B.M."/>
            <person name="Nguyen N.B."/>
            <person name="Nguyen P.Q."/>
            <person name="Nguyen T."/>
            <person name="Obregon M."/>
            <person name="Okwuonu G.O."/>
            <person name="Onwere C.G."/>
            <person name="Orozco G."/>
            <person name="Parra A."/>
            <person name="Patel S."/>
            <person name="Patil S."/>
            <person name="Perez A."/>
            <person name="Perez Y."/>
            <person name="Pham C."/>
            <person name="Primus E.L."/>
            <person name="Pu L.-L."/>
            <person name="Puazo M."/>
            <person name="Qin X."/>
            <person name="Quiroz J.B."/>
            <person name="Reese J."/>
            <person name="Richards S."/>
            <person name="Rives C.M."/>
            <person name="Robberts R."/>
            <person name="Ruiz S.J."/>
            <person name="Ruiz M.J."/>
            <person name="Santibanez J."/>
            <person name="Schneider B.W."/>
            <person name="Sisson I."/>
            <person name="Smith M."/>
            <person name="Sodergren E."/>
            <person name="Song X.-Z."/>
            <person name="Song B.B."/>
            <person name="Summersgill H."/>
            <person name="Thelus R."/>
            <person name="Thornton R.D."/>
            <person name="Trejos Z.Y."/>
            <person name="Usmani K."/>
            <person name="Vattathil S."/>
            <person name="Villasana D."/>
            <person name="Walker D.L."/>
            <person name="Wang S."/>
            <person name="Wang K."/>
            <person name="White C.S."/>
            <person name="Williams A.C."/>
            <person name="Williamson J."/>
            <person name="Wilson K."/>
            <person name="Woghiren I.O."/>
            <person name="Woodworth J.R."/>
            <person name="Worley K.C."/>
            <person name="Wright R.A."/>
            <person name="Wu W."/>
            <person name="Young L."/>
            <person name="Zhang L."/>
            <person name="Zhang J."/>
            <person name="Zhu Y."/>
            <person name="Muzny D.M."/>
            <person name="Weinstock G."/>
            <person name="Gibbs R.A."/>
        </authorList>
    </citation>
    <scope>NUCLEOTIDE SEQUENCE [LARGE SCALE GENOMIC DNA]</scope>
    <source>
        <strain evidence="15">LSR1</strain>
    </source>
</reference>
<evidence type="ECO:0000256" key="11">
    <source>
        <dbReference type="ARBA" id="ARBA00044632"/>
    </source>
</evidence>
<dbReference type="InterPro" id="IPR023170">
    <property type="entry name" value="HhH_base_excis_C"/>
</dbReference>
<reference evidence="14" key="2">
    <citation type="submission" date="2022-06" db="UniProtKB">
        <authorList>
            <consortium name="EnsemblMetazoa"/>
        </authorList>
    </citation>
    <scope>IDENTIFICATION</scope>
</reference>
<keyword evidence="5" id="KW-0378">Hydrolase</keyword>
<dbReference type="GO" id="GO:0034039">
    <property type="term" value="F:8-oxo-7,8-dihydroguanine DNA N-glycosylase activity"/>
    <property type="evidence" value="ECO:0007669"/>
    <property type="project" value="TreeGrafter"/>
</dbReference>
<evidence type="ECO:0000256" key="9">
    <source>
        <dbReference type="ARBA" id="ARBA00023268"/>
    </source>
</evidence>
<comment type="catalytic activity">
    <reaction evidence="11">
        <text>2'-deoxyribonucleotide-(2'-deoxyribose 5'-phosphate)-2'-deoxyribonucleotide-DNA = a 3'-end 2'-deoxyribonucleotide-(2,3-dehydro-2,3-deoxyribose 5'-phosphate)-DNA + a 5'-end 5'-phospho-2'-deoxyribonucleoside-DNA + H(+)</text>
        <dbReference type="Rhea" id="RHEA:66592"/>
        <dbReference type="Rhea" id="RHEA-COMP:13180"/>
        <dbReference type="Rhea" id="RHEA-COMP:16897"/>
        <dbReference type="Rhea" id="RHEA-COMP:17067"/>
        <dbReference type="ChEBI" id="CHEBI:15378"/>
        <dbReference type="ChEBI" id="CHEBI:136412"/>
        <dbReference type="ChEBI" id="CHEBI:157695"/>
        <dbReference type="ChEBI" id="CHEBI:167181"/>
        <dbReference type="EC" id="4.2.99.18"/>
    </reaction>
</comment>
<comment type="similarity">
    <text evidence="2">Belongs to the type-1 OGG1 family.</text>
</comment>
<evidence type="ECO:0000256" key="2">
    <source>
        <dbReference type="ARBA" id="ARBA00010679"/>
    </source>
</evidence>
<dbReference type="GeneID" id="100167979"/>
<dbReference type="InterPro" id="IPR012904">
    <property type="entry name" value="OGG_N"/>
</dbReference>
<evidence type="ECO:0000256" key="8">
    <source>
        <dbReference type="ARBA" id="ARBA00023242"/>
    </source>
</evidence>
<dbReference type="Gene3D" id="1.10.1670.10">
    <property type="entry name" value="Helix-hairpin-Helix base-excision DNA repair enzymes (C-terminal)"/>
    <property type="match status" value="1"/>
</dbReference>
<dbReference type="Pfam" id="PF07934">
    <property type="entry name" value="OGG_N"/>
    <property type="match status" value="1"/>
</dbReference>
<keyword evidence="9" id="KW-0511">Multifunctional enzyme</keyword>
<dbReference type="Gene3D" id="3.30.310.40">
    <property type="match status" value="1"/>
</dbReference>
<dbReference type="Proteomes" id="UP000007819">
    <property type="component" value="Chromosome A1"/>
</dbReference>
<evidence type="ECO:0000256" key="10">
    <source>
        <dbReference type="ARBA" id="ARBA00023295"/>
    </source>
</evidence>
<dbReference type="SMART" id="SM00478">
    <property type="entry name" value="ENDO3c"/>
    <property type="match status" value="1"/>
</dbReference>
<evidence type="ECO:0000256" key="12">
    <source>
        <dbReference type="ARBA" id="ARBA00073127"/>
    </source>
</evidence>
<evidence type="ECO:0000313" key="15">
    <source>
        <dbReference type="Proteomes" id="UP000007819"/>
    </source>
</evidence>
<proteinExistence type="inferred from homology"/>
<evidence type="ECO:0000256" key="7">
    <source>
        <dbReference type="ARBA" id="ARBA00023239"/>
    </source>
</evidence>
<evidence type="ECO:0000256" key="1">
    <source>
        <dbReference type="ARBA" id="ARBA00004123"/>
    </source>
</evidence>
<dbReference type="Gene3D" id="1.10.340.30">
    <property type="entry name" value="Hypothetical protein, domain 2"/>
    <property type="match status" value="1"/>
</dbReference>
<dbReference type="EC" id="4.2.99.18" evidence="3"/>
<keyword evidence="8" id="KW-0539">Nucleus</keyword>
<protein>
    <recommendedName>
        <fullName evidence="12">N-glycosylase/DNA lyase</fullName>
        <ecNumber evidence="3">4.2.99.18</ecNumber>
    </recommendedName>
</protein>
<dbReference type="GO" id="GO:0003684">
    <property type="term" value="F:damaged DNA binding"/>
    <property type="evidence" value="ECO:0007669"/>
    <property type="project" value="InterPro"/>
</dbReference>
<dbReference type="GO" id="GO:0006289">
    <property type="term" value="P:nucleotide-excision repair"/>
    <property type="evidence" value="ECO:0007669"/>
    <property type="project" value="InterPro"/>
</dbReference>
<dbReference type="GO" id="GO:0005634">
    <property type="term" value="C:nucleus"/>
    <property type="evidence" value="ECO:0007669"/>
    <property type="project" value="UniProtKB-SubCell"/>
</dbReference>
<dbReference type="GO" id="GO:0140078">
    <property type="term" value="F:class I DNA-(apurinic or apyrimidinic site) endonuclease activity"/>
    <property type="evidence" value="ECO:0007669"/>
    <property type="project" value="UniProtKB-EC"/>
</dbReference>
<keyword evidence="4" id="KW-0227">DNA damage</keyword>
<dbReference type="PANTHER" id="PTHR10242:SF2">
    <property type="entry name" value="N-GLYCOSYLASE_DNA LYASE"/>
    <property type="match status" value="1"/>
</dbReference>
<keyword evidence="15" id="KW-1185">Reference proteome</keyword>
<dbReference type="GO" id="GO:0006285">
    <property type="term" value="P:base-excision repair, AP site formation"/>
    <property type="evidence" value="ECO:0007669"/>
    <property type="project" value="TreeGrafter"/>
</dbReference>
<evidence type="ECO:0000259" key="13">
    <source>
        <dbReference type="SMART" id="SM00478"/>
    </source>
</evidence>
<dbReference type="RefSeq" id="XP_016657374.1">
    <property type="nucleotide sequence ID" value="XM_016801885.1"/>
</dbReference>
<evidence type="ECO:0000256" key="4">
    <source>
        <dbReference type="ARBA" id="ARBA00022763"/>
    </source>
</evidence>
<dbReference type="EnsemblMetazoa" id="XM_016801885.2">
    <property type="protein sequence ID" value="XP_016657374.1"/>
    <property type="gene ID" value="LOC100167979"/>
</dbReference>
<dbReference type="InterPro" id="IPR052054">
    <property type="entry name" value="Oxidative_DNA_repair_enzyme"/>
</dbReference>
<keyword evidence="6" id="KW-0234">DNA repair</keyword>
<keyword evidence="10" id="KW-0326">Glycosidase</keyword>
<keyword evidence="7" id="KW-0456">Lyase</keyword>